<evidence type="ECO:0000313" key="7">
    <source>
        <dbReference type="Proteomes" id="UP000190042"/>
    </source>
</evidence>
<keyword evidence="2 5" id="KW-0812">Transmembrane</keyword>
<dbReference type="AlphaFoldDB" id="A0A1T4YSK7"/>
<comment type="subcellular location">
    <subcellularLocation>
        <location evidence="1">Membrane</location>
        <topology evidence="1">Multi-pass membrane protein</topology>
    </subcellularLocation>
</comment>
<feature type="transmembrane region" description="Helical" evidence="5">
    <location>
        <begin position="42"/>
        <end position="67"/>
    </location>
</feature>
<dbReference type="RefSeq" id="WP_009498479.1">
    <property type="nucleotide sequence ID" value="NZ_FUYJ01000008.1"/>
</dbReference>
<dbReference type="EMBL" id="FUYJ01000008">
    <property type="protein sequence ID" value="SKB04261.1"/>
    <property type="molecule type" value="Genomic_DNA"/>
</dbReference>
<evidence type="ECO:0008006" key="8">
    <source>
        <dbReference type="Google" id="ProtNLM"/>
    </source>
</evidence>
<feature type="transmembrane region" description="Helical" evidence="5">
    <location>
        <begin position="6"/>
        <end position="30"/>
    </location>
</feature>
<organism evidence="6 7">
    <name type="scientific">Sporosarcina newyorkensis</name>
    <dbReference type="NCBI Taxonomy" id="759851"/>
    <lineage>
        <taxon>Bacteria</taxon>
        <taxon>Bacillati</taxon>
        <taxon>Bacillota</taxon>
        <taxon>Bacilli</taxon>
        <taxon>Bacillales</taxon>
        <taxon>Caryophanaceae</taxon>
        <taxon>Sporosarcina</taxon>
    </lineage>
</organism>
<sequence length="113" mass="12741">MSNTKLLSSLCYFSIFFAPLLLPAIIYFVTDEVDVRNHAKKSFISHIIPMSLLIAAFVLLSFSVLSFNTQSGAMLDGNVLFWGFAPLMFIVLYSLLFLVVLIWNVFQGIKVLK</sequence>
<name>A0A1T4YSK7_9BACL</name>
<gene>
    <name evidence="6" type="ORF">SAMN04244570_3362</name>
</gene>
<reference evidence="7" key="1">
    <citation type="submission" date="2017-02" db="EMBL/GenBank/DDBJ databases">
        <authorList>
            <person name="Varghese N."/>
            <person name="Submissions S."/>
        </authorList>
    </citation>
    <scope>NUCLEOTIDE SEQUENCE [LARGE SCALE GENOMIC DNA]</scope>
    <source>
        <strain evidence="7">DSM 23966</strain>
    </source>
</reference>
<dbReference type="InterPro" id="IPR019109">
    <property type="entry name" value="MamF_MmsF"/>
</dbReference>
<feature type="transmembrane region" description="Helical" evidence="5">
    <location>
        <begin position="79"/>
        <end position="106"/>
    </location>
</feature>
<dbReference type="Pfam" id="PF09685">
    <property type="entry name" value="MamF_MmsF"/>
    <property type="match status" value="1"/>
</dbReference>
<evidence type="ECO:0000256" key="1">
    <source>
        <dbReference type="ARBA" id="ARBA00004141"/>
    </source>
</evidence>
<evidence type="ECO:0000313" key="6">
    <source>
        <dbReference type="EMBL" id="SKB04261.1"/>
    </source>
</evidence>
<keyword evidence="3 5" id="KW-1133">Transmembrane helix</keyword>
<keyword evidence="7" id="KW-1185">Reference proteome</keyword>
<evidence type="ECO:0000256" key="3">
    <source>
        <dbReference type="ARBA" id="ARBA00022989"/>
    </source>
</evidence>
<accession>A0A1T4YSK7</accession>
<protein>
    <recommendedName>
        <fullName evidence="8">DUF4870 domain-containing protein</fullName>
    </recommendedName>
</protein>
<evidence type="ECO:0000256" key="5">
    <source>
        <dbReference type="SAM" id="Phobius"/>
    </source>
</evidence>
<proteinExistence type="predicted"/>
<evidence type="ECO:0000256" key="2">
    <source>
        <dbReference type="ARBA" id="ARBA00022692"/>
    </source>
</evidence>
<dbReference type="Proteomes" id="UP000190042">
    <property type="component" value="Unassembled WGS sequence"/>
</dbReference>
<keyword evidence="4 5" id="KW-0472">Membrane</keyword>
<evidence type="ECO:0000256" key="4">
    <source>
        <dbReference type="ARBA" id="ARBA00023136"/>
    </source>
</evidence>